<evidence type="ECO:0000313" key="4">
    <source>
        <dbReference type="EMBL" id="JAC09522.1"/>
    </source>
</evidence>
<dbReference type="EMBL" id="GAPW01004076">
    <property type="protein sequence ID" value="JAC09522.1"/>
    <property type="molecule type" value="mRNA"/>
</dbReference>
<dbReference type="AlphaFoldDB" id="A0A023EK69"/>
<dbReference type="Pfam" id="PF03227">
    <property type="entry name" value="GILT"/>
    <property type="match status" value="1"/>
</dbReference>
<keyword evidence="2" id="KW-0325">Glycoprotein</keyword>
<accession>A0A023EK69</accession>
<sequence length="225" mass="25372">IDRTTEATFVVCWLAGCFVIERARNFQFNMFLRFVSILALALVAATVVDARVKVTVFYEHLCPDSIRWISNQLAPNYNALRNHIDLEFIPFGKARSINGGQSFECQHGPLECEGNRIQSCVLNQLPDQDRQVSYVSCQMSFDADPRGWECTFRSGVDLVATQNCVEGVQGVQLQLEAERRTQQIPLTFVPSFAFNDQFDQELNQLAFQDFPAALCRVDSSIAGCQ</sequence>
<dbReference type="VEuPathDB" id="VectorBase:AALFPA_073018"/>
<name>A0A023EK69_AEDAL</name>
<organism evidence="4">
    <name type="scientific">Aedes albopictus</name>
    <name type="common">Asian tiger mosquito</name>
    <name type="synonym">Stegomyia albopicta</name>
    <dbReference type="NCBI Taxonomy" id="7160"/>
    <lineage>
        <taxon>Eukaryota</taxon>
        <taxon>Metazoa</taxon>
        <taxon>Ecdysozoa</taxon>
        <taxon>Arthropoda</taxon>
        <taxon>Hexapoda</taxon>
        <taxon>Insecta</taxon>
        <taxon>Pterygota</taxon>
        <taxon>Neoptera</taxon>
        <taxon>Endopterygota</taxon>
        <taxon>Diptera</taxon>
        <taxon>Nematocera</taxon>
        <taxon>Culicoidea</taxon>
        <taxon>Culicidae</taxon>
        <taxon>Culicinae</taxon>
        <taxon>Aedini</taxon>
        <taxon>Aedes</taxon>
        <taxon>Stegomyia</taxon>
    </lineage>
</organism>
<dbReference type="VEuPathDB" id="VectorBase:AALC636_004355"/>
<dbReference type="PANTHER" id="PTHR13234:SF68">
    <property type="entry name" value="GH19763P"/>
    <property type="match status" value="1"/>
</dbReference>
<comment type="similarity">
    <text evidence="1">Belongs to the GILT family.</text>
</comment>
<feature type="transmembrane region" description="Helical" evidence="3">
    <location>
        <begin position="30"/>
        <end position="48"/>
    </location>
</feature>
<feature type="non-terminal residue" evidence="4">
    <location>
        <position position="1"/>
    </location>
</feature>
<evidence type="ECO:0000256" key="3">
    <source>
        <dbReference type="SAM" id="Phobius"/>
    </source>
</evidence>
<keyword evidence="3" id="KW-1133">Transmembrane helix</keyword>
<dbReference type="GO" id="GO:0016671">
    <property type="term" value="F:oxidoreductase activity, acting on a sulfur group of donors, disulfide as acceptor"/>
    <property type="evidence" value="ECO:0007669"/>
    <property type="project" value="InterPro"/>
</dbReference>
<dbReference type="InterPro" id="IPR004911">
    <property type="entry name" value="Interferon-induced_GILT"/>
</dbReference>
<dbReference type="VEuPathDB" id="VectorBase:AALF011246"/>
<dbReference type="PANTHER" id="PTHR13234">
    <property type="entry name" value="GAMMA-INTERFERON INDUCIBLE LYSOSOMAL THIOL REDUCTASE GILT"/>
    <property type="match status" value="1"/>
</dbReference>
<proteinExistence type="evidence at transcript level"/>
<evidence type="ECO:0000256" key="1">
    <source>
        <dbReference type="ARBA" id="ARBA00005679"/>
    </source>
</evidence>
<protein>
    <submittedName>
        <fullName evidence="4">Putative gamma-interferon inducible lysosomal thiol reductase</fullName>
    </submittedName>
</protein>
<evidence type="ECO:0000256" key="2">
    <source>
        <dbReference type="ARBA" id="ARBA00023180"/>
    </source>
</evidence>
<keyword evidence="3" id="KW-0812">Transmembrane</keyword>
<reference evidence="4" key="1">
    <citation type="journal article" date="2014" name="PLoS Negl. Trop. Dis.">
        <title>Identification and characterization of seminal fluid proteins in the Asian tiger mosquito, Aedes albopictus.</title>
        <authorList>
            <person name="Boes K.E."/>
            <person name="Ribeiro J.M."/>
            <person name="Wong A."/>
            <person name="Harrington L.C."/>
            <person name="Wolfner M.F."/>
            <person name="Sirot L.K."/>
        </authorList>
    </citation>
    <scope>NUCLEOTIDE SEQUENCE</scope>
    <source>
        <tissue evidence="4">Reproductive organs</tissue>
    </source>
</reference>
<keyword evidence="3" id="KW-0472">Membrane</keyword>